<dbReference type="InterPro" id="IPR050327">
    <property type="entry name" value="Proton-linked_MCT"/>
</dbReference>
<sequence length="220" mass="23995">MSNPVNNQNTPFNPPDGGYGWVIVFAVFLNSVVFGGFVHSSGVLYVALLETFNASKAETGFIYWIAIFPASAMIGKYFCEKMKIAAGIAMSGVGAGQCIFPILTQVNRARDIGIPSFKSASLTTLMGMTQLVCRIVWGVGGHFFKVKPYILYGIGMSMCGIISIISVHLRTYEGWMRDVLGDYDAVFYITGTIYNVSAIFAFLMPVVDNYNKKHKGGNSS</sequence>
<feature type="transmembrane region" description="Helical" evidence="1">
    <location>
        <begin position="84"/>
        <end position="104"/>
    </location>
</feature>
<evidence type="ECO:0000256" key="1">
    <source>
        <dbReference type="SAM" id="Phobius"/>
    </source>
</evidence>
<feature type="transmembrane region" description="Helical" evidence="1">
    <location>
        <begin position="185"/>
        <end position="207"/>
    </location>
</feature>
<reference evidence="3" key="1">
    <citation type="submission" date="2025-08" db="UniProtKB">
        <authorList>
            <consortium name="RefSeq"/>
        </authorList>
    </citation>
    <scope>IDENTIFICATION</scope>
    <source>
        <tissue evidence="3">Testes</tissue>
    </source>
</reference>
<accession>A0ABM0LZN6</accession>
<organism evidence="2 3">
    <name type="scientific">Saccoglossus kowalevskii</name>
    <name type="common">Acorn worm</name>
    <dbReference type="NCBI Taxonomy" id="10224"/>
    <lineage>
        <taxon>Eukaryota</taxon>
        <taxon>Metazoa</taxon>
        <taxon>Hemichordata</taxon>
        <taxon>Enteropneusta</taxon>
        <taxon>Harrimaniidae</taxon>
        <taxon>Saccoglossus</taxon>
    </lineage>
</organism>
<feature type="transmembrane region" description="Helical" evidence="1">
    <location>
        <begin position="149"/>
        <end position="169"/>
    </location>
</feature>
<keyword evidence="1" id="KW-0812">Transmembrane</keyword>
<keyword evidence="2" id="KW-1185">Reference proteome</keyword>
<dbReference type="Proteomes" id="UP000694865">
    <property type="component" value="Unplaced"/>
</dbReference>
<keyword evidence="1" id="KW-0472">Membrane</keyword>
<protein>
    <submittedName>
        <fullName evidence="3">Monocarboxylate transporter 12-like</fullName>
    </submittedName>
</protein>
<feature type="transmembrane region" description="Helical" evidence="1">
    <location>
        <begin position="61"/>
        <end position="78"/>
    </location>
</feature>
<dbReference type="RefSeq" id="XP_006813227.1">
    <property type="nucleotide sequence ID" value="XM_006813164.1"/>
</dbReference>
<dbReference type="PANTHER" id="PTHR11360:SF284">
    <property type="entry name" value="EG:103B4.3 PROTEIN-RELATED"/>
    <property type="match status" value="1"/>
</dbReference>
<gene>
    <name evidence="3" type="primary">LOC102806428</name>
</gene>
<dbReference type="GeneID" id="102806428"/>
<keyword evidence="1" id="KW-1133">Transmembrane helix</keyword>
<dbReference type="PANTHER" id="PTHR11360">
    <property type="entry name" value="MONOCARBOXYLATE TRANSPORTER"/>
    <property type="match status" value="1"/>
</dbReference>
<proteinExistence type="predicted"/>
<evidence type="ECO:0000313" key="2">
    <source>
        <dbReference type="Proteomes" id="UP000694865"/>
    </source>
</evidence>
<evidence type="ECO:0000313" key="3">
    <source>
        <dbReference type="RefSeq" id="XP_006813227.1"/>
    </source>
</evidence>
<feature type="transmembrane region" description="Helical" evidence="1">
    <location>
        <begin position="20"/>
        <end position="49"/>
    </location>
</feature>
<feature type="transmembrane region" description="Helical" evidence="1">
    <location>
        <begin position="116"/>
        <end position="137"/>
    </location>
</feature>
<name>A0ABM0LZN6_SACKO</name>